<gene>
    <name evidence="1" type="ORF">V1479_23050</name>
</gene>
<proteinExistence type="predicted"/>
<dbReference type="RefSeq" id="WP_368804923.1">
    <property type="nucleotide sequence ID" value="NZ_JAZHFV010000010.1"/>
</dbReference>
<comment type="caution">
    <text evidence="1">The sequence shown here is derived from an EMBL/GenBank/DDBJ whole genome shotgun (WGS) entry which is preliminary data.</text>
</comment>
<sequence length="78" mass="8654">MHVGIRLTASAERYARHHALMEFIEAANPGPMAAVGDILSLTAGGSVHEFAVAQRRWIFDGETRRLELTIDHPAFGRR</sequence>
<name>A0ABV3WZT1_9HYPH</name>
<dbReference type="Proteomes" id="UP001559025">
    <property type="component" value="Unassembled WGS sequence"/>
</dbReference>
<reference evidence="1 2" key="1">
    <citation type="submission" date="2024-01" db="EMBL/GenBank/DDBJ databases">
        <title>New evidence supports the origin of RcGTA from prophage.</title>
        <authorList>
            <person name="Xu Y."/>
            <person name="Liu B."/>
            <person name="Chen F."/>
        </authorList>
    </citation>
    <scope>NUCLEOTIDE SEQUENCE [LARGE SCALE GENOMIC DNA]</scope>
    <source>
        <strain evidence="1 2">CBW1107-2</strain>
    </source>
</reference>
<protein>
    <submittedName>
        <fullName evidence="1">Uncharacterized protein</fullName>
    </submittedName>
</protein>
<accession>A0ABV3WZT1</accession>
<keyword evidence="2" id="KW-1185">Reference proteome</keyword>
<evidence type="ECO:0000313" key="1">
    <source>
        <dbReference type="EMBL" id="MEX4010202.1"/>
    </source>
</evidence>
<evidence type="ECO:0000313" key="2">
    <source>
        <dbReference type="Proteomes" id="UP001559025"/>
    </source>
</evidence>
<dbReference type="EMBL" id="JAZHFV010000010">
    <property type="protein sequence ID" value="MEX4010202.1"/>
    <property type="molecule type" value="Genomic_DNA"/>
</dbReference>
<organism evidence="1 2">
    <name type="scientific">Neoaquamicrobium sediminum</name>
    <dbReference type="NCBI Taxonomy" id="1849104"/>
    <lineage>
        <taxon>Bacteria</taxon>
        <taxon>Pseudomonadati</taxon>
        <taxon>Pseudomonadota</taxon>
        <taxon>Alphaproteobacteria</taxon>
        <taxon>Hyphomicrobiales</taxon>
        <taxon>Phyllobacteriaceae</taxon>
        <taxon>Neoaquamicrobium</taxon>
    </lineage>
</organism>